<sequence>MSSIYVFPNNDANPSRFDHIPLDERLSHTVKCGVIPDAPLNVSRHLPGFISLSIDIRQNETFSSQVLPRVTYRWSNSYEINEYMNAVSEHLRSTQLDYTDVNETYSHIVRCISSAAEQCVSKRTYKRFYKPFWSSELKNKHHQLRLARLAWIWSGRRTCSQEYAPYKAMKKTIRRNLRMASHRYDEEKMERINTLAEIDKKAF</sequence>
<name>A0A9D4C0Z5_DREPO</name>
<reference evidence="1" key="1">
    <citation type="journal article" date="2019" name="bioRxiv">
        <title>The Genome of the Zebra Mussel, Dreissena polymorpha: A Resource for Invasive Species Research.</title>
        <authorList>
            <person name="McCartney M.A."/>
            <person name="Auch B."/>
            <person name="Kono T."/>
            <person name="Mallez S."/>
            <person name="Zhang Y."/>
            <person name="Obille A."/>
            <person name="Becker A."/>
            <person name="Abrahante J.E."/>
            <person name="Garbe J."/>
            <person name="Badalamenti J.P."/>
            <person name="Herman A."/>
            <person name="Mangelson H."/>
            <person name="Liachko I."/>
            <person name="Sullivan S."/>
            <person name="Sone E.D."/>
            <person name="Koren S."/>
            <person name="Silverstein K.A.T."/>
            <person name="Beckman K.B."/>
            <person name="Gohl D.M."/>
        </authorList>
    </citation>
    <scope>NUCLEOTIDE SEQUENCE</scope>
    <source>
        <strain evidence="1">Duluth1</strain>
        <tissue evidence="1">Whole animal</tissue>
    </source>
</reference>
<reference evidence="1" key="2">
    <citation type="submission" date="2020-11" db="EMBL/GenBank/DDBJ databases">
        <authorList>
            <person name="McCartney M.A."/>
            <person name="Auch B."/>
            <person name="Kono T."/>
            <person name="Mallez S."/>
            <person name="Becker A."/>
            <person name="Gohl D.M."/>
            <person name="Silverstein K.A.T."/>
            <person name="Koren S."/>
            <person name="Bechman K.B."/>
            <person name="Herman A."/>
            <person name="Abrahante J.E."/>
            <person name="Garbe J."/>
        </authorList>
    </citation>
    <scope>NUCLEOTIDE SEQUENCE</scope>
    <source>
        <strain evidence="1">Duluth1</strain>
        <tissue evidence="1">Whole animal</tissue>
    </source>
</reference>
<keyword evidence="2" id="KW-1185">Reference proteome</keyword>
<dbReference type="AlphaFoldDB" id="A0A9D4C0Z5"/>
<evidence type="ECO:0000313" key="1">
    <source>
        <dbReference type="EMBL" id="KAH3715316.1"/>
    </source>
</evidence>
<protein>
    <submittedName>
        <fullName evidence="1">Uncharacterized protein</fullName>
    </submittedName>
</protein>
<gene>
    <name evidence="1" type="ORF">DPMN_058022</name>
</gene>
<proteinExistence type="predicted"/>
<dbReference type="EMBL" id="JAIWYP010000013">
    <property type="protein sequence ID" value="KAH3715316.1"/>
    <property type="molecule type" value="Genomic_DNA"/>
</dbReference>
<organism evidence="1 2">
    <name type="scientific">Dreissena polymorpha</name>
    <name type="common">Zebra mussel</name>
    <name type="synonym">Mytilus polymorpha</name>
    <dbReference type="NCBI Taxonomy" id="45954"/>
    <lineage>
        <taxon>Eukaryota</taxon>
        <taxon>Metazoa</taxon>
        <taxon>Spiralia</taxon>
        <taxon>Lophotrochozoa</taxon>
        <taxon>Mollusca</taxon>
        <taxon>Bivalvia</taxon>
        <taxon>Autobranchia</taxon>
        <taxon>Heteroconchia</taxon>
        <taxon>Euheterodonta</taxon>
        <taxon>Imparidentia</taxon>
        <taxon>Neoheterodontei</taxon>
        <taxon>Myida</taxon>
        <taxon>Dreissenoidea</taxon>
        <taxon>Dreissenidae</taxon>
        <taxon>Dreissena</taxon>
    </lineage>
</organism>
<accession>A0A9D4C0Z5</accession>
<evidence type="ECO:0000313" key="2">
    <source>
        <dbReference type="Proteomes" id="UP000828390"/>
    </source>
</evidence>
<dbReference type="Proteomes" id="UP000828390">
    <property type="component" value="Unassembled WGS sequence"/>
</dbReference>
<comment type="caution">
    <text evidence="1">The sequence shown here is derived from an EMBL/GenBank/DDBJ whole genome shotgun (WGS) entry which is preliminary data.</text>
</comment>